<feature type="domain" description="ABC transporter" evidence="4">
    <location>
        <begin position="4"/>
        <end position="255"/>
    </location>
</feature>
<reference evidence="5 6" key="1">
    <citation type="submission" date="2018-04" db="EMBL/GenBank/DDBJ databases">
        <title>Genomic Encyclopedia of Type Strains, Phase IV (KMG-IV): sequencing the most valuable type-strain genomes for metagenomic binning, comparative biology and taxonomic classification.</title>
        <authorList>
            <person name="Goeker M."/>
        </authorList>
    </citation>
    <scope>NUCLEOTIDE SEQUENCE [LARGE SCALE GENOMIC DNA]</scope>
    <source>
        <strain evidence="5 6">DSM 28795</strain>
    </source>
</reference>
<dbReference type="GO" id="GO:0016887">
    <property type="term" value="F:ATP hydrolysis activity"/>
    <property type="evidence" value="ECO:0007669"/>
    <property type="project" value="InterPro"/>
</dbReference>
<dbReference type="Pfam" id="PF16326">
    <property type="entry name" value="ABC_tran_CTD"/>
    <property type="match status" value="1"/>
</dbReference>
<dbReference type="GO" id="GO:0003677">
    <property type="term" value="F:DNA binding"/>
    <property type="evidence" value="ECO:0007669"/>
    <property type="project" value="InterPro"/>
</dbReference>
<keyword evidence="6" id="KW-1185">Reference proteome</keyword>
<dbReference type="Proteomes" id="UP000245433">
    <property type="component" value="Unassembled WGS sequence"/>
</dbReference>
<comment type="caution">
    <text evidence="5">The sequence shown here is derived from an EMBL/GenBank/DDBJ whole genome shotgun (WGS) entry which is preliminary data.</text>
</comment>
<dbReference type="InterPro" id="IPR003439">
    <property type="entry name" value="ABC_transporter-like_ATP-bd"/>
</dbReference>
<dbReference type="InterPro" id="IPR027417">
    <property type="entry name" value="P-loop_NTPase"/>
</dbReference>
<dbReference type="InterPro" id="IPR003593">
    <property type="entry name" value="AAA+_ATPase"/>
</dbReference>
<keyword evidence="2 5" id="KW-0067">ATP-binding</keyword>
<dbReference type="FunFam" id="3.40.50.300:FF:000011">
    <property type="entry name" value="Putative ABC transporter ATP-binding component"/>
    <property type="match status" value="1"/>
</dbReference>
<dbReference type="SUPFAM" id="SSF52540">
    <property type="entry name" value="P-loop containing nucleoside triphosphate hydrolases"/>
    <property type="match status" value="2"/>
</dbReference>
<evidence type="ECO:0000313" key="5">
    <source>
        <dbReference type="EMBL" id="PVY86183.1"/>
    </source>
</evidence>
<dbReference type="GO" id="GO:0005524">
    <property type="term" value="F:ATP binding"/>
    <property type="evidence" value="ECO:0007669"/>
    <property type="project" value="UniProtKB-KW"/>
</dbReference>
<dbReference type="AlphaFoldDB" id="A0A2U1DER8"/>
<dbReference type="InterPro" id="IPR032781">
    <property type="entry name" value="ABC_tran_Xtn"/>
</dbReference>
<dbReference type="CDD" id="cd03221">
    <property type="entry name" value="ABCF_EF-3"/>
    <property type="match status" value="2"/>
</dbReference>
<dbReference type="PANTHER" id="PTHR42855:SF1">
    <property type="entry name" value="ABC TRANSPORTER DOMAIN-CONTAINING PROTEIN"/>
    <property type="match status" value="1"/>
</dbReference>
<dbReference type="OrthoDB" id="9760950at2"/>
<dbReference type="InterPro" id="IPR017871">
    <property type="entry name" value="ABC_transporter-like_CS"/>
</dbReference>
<keyword evidence="3" id="KW-0175">Coiled coil</keyword>
<evidence type="ECO:0000256" key="2">
    <source>
        <dbReference type="ARBA" id="ARBA00022840"/>
    </source>
</evidence>
<dbReference type="InterPro" id="IPR037118">
    <property type="entry name" value="Val-tRNA_synth_C_sf"/>
</dbReference>
<accession>A0A2U1DER8</accession>
<evidence type="ECO:0000256" key="1">
    <source>
        <dbReference type="ARBA" id="ARBA00022741"/>
    </source>
</evidence>
<sequence>MKQFRVENLTSTYGEKTLFDHISFLISEGDRIGLVGVNGSGKTSLLNALAGSQPADQGQIVVQNDYNIGYLRQNPSLDGEQLVMDAVFAGNQPVFKTIRYYQQALEEFSQNPEDQQIGQKFERAQSAMDRDDAWTAESQIKTILTQLHMPDLNRKIKELSGGQRKRVGLAQILIEEPDLLILDEPTNHLDFDSIAWLEKYLANYRGAVLTVTHDRYFLDAVANRIFELSFGKLYEYQGNYQDYVTGKAERVQAEQVSQHKKEQLYQRELAWMKKSARARTTKQKGREKAFAKLEAGMDDLQVDEDVTLSLGQQRLGKKVLIMEDANLAFGNHQILKDFNLRLGAGERIGITGANGAGKSTFLNVIAGRIPLTSGIIELGETVKMAYYTQTTEPIPEDKRVIEYLTDVASSVTDKDGNQLSVSELLEQFLFPPFMHGTLIRKLSGGEKRRLYLLKLLLEQPNFLLLDEPTNDLDIGTLTILEDFLADFAGTVITVSHDRYFLDKVARQLYIFTGNGIIERYDGLFSQYLAQNGSTINQPIAQNDQPAPIKVKKPKKQVVQKLTYKEKEEWATIENEIAQLEENAATLTEQMAQEGSNYTKVIEIESQLNQVNQTLEEKMDRWAYLSEIVEKQS</sequence>
<name>A0A2U1DER8_9LACO</name>
<dbReference type="Pfam" id="PF00005">
    <property type="entry name" value="ABC_tran"/>
    <property type="match status" value="2"/>
</dbReference>
<dbReference type="PANTHER" id="PTHR42855">
    <property type="entry name" value="ABC TRANSPORTER ATP-BINDING SUBUNIT"/>
    <property type="match status" value="1"/>
</dbReference>
<evidence type="ECO:0000259" key="4">
    <source>
        <dbReference type="PROSITE" id="PS50893"/>
    </source>
</evidence>
<dbReference type="SMART" id="SM00382">
    <property type="entry name" value="AAA"/>
    <property type="match status" value="2"/>
</dbReference>
<evidence type="ECO:0000256" key="3">
    <source>
        <dbReference type="SAM" id="Coils"/>
    </source>
</evidence>
<organism evidence="5 6">
    <name type="scientific">Convivina intestini</name>
    <dbReference type="NCBI Taxonomy" id="1505726"/>
    <lineage>
        <taxon>Bacteria</taxon>
        <taxon>Bacillati</taxon>
        <taxon>Bacillota</taxon>
        <taxon>Bacilli</taxon>
        <taxon>Lactobacillales</taxon>
        <taxon>Lactobacillaceae</taxon>
        <taxon>Convivina</taxon>
    </lineage>
</organism>
<keyword evidence="1" id="KW-0547">Nucleotide-binding</keyword>
<evidence type="ECO:0000313" key="6">
    <source>
        <dbReference type="Proteomes" id="UP000245433"/>
    </source>
</evidence>
<dbReference type="EMBL" id="QEKT01000001">
    <property type="protein sequence ID" value="PVY86183.1"/>
    <property type="molecule type" value="Genomic_DNA"/>
</dbReference>
<proteinExistence type="predicted"/>
<dbReference type="Pfam" id="PF12848">
    <property type="entry name" value="ABC_tran_Xtn"/>
    <property type="match status" value="1"/>
</dbReference>
<dbReference type="Gene3D" id="1.10.287.380">
    <property type="entry name" value="Valyl-tRNA synthetase, C-terminal domain"/>
    <property type="match status" value="1"/>
</dbReference>
<protein>
    <submittedName>
        <fullName evidence="5">ATP-binding cassette subfamily F protein uup</fullName>
    </submittedName>
</protein>
<dbReference type="PROSITE" id="PS50893">
    <property type="entry name" value="ABC_TRANSPORTER_2"/>
    <property type="match status" value="2"/>
</dbReference>
<dbReference type="Gene3D" id="3.40.50.300">
    <property type="entry name" value="P-loop containing nucleotide triphosphate hydrolases"/>
    <property type="match status" value="2"/>
</dbReference>
<dbReference type="RefSeq" id="WP_089937361.1">
    <property type="nucleotide sequence ID" value="NZ_CAKOEW010000004.1"/>
</dbReference>
<feature type="domain" description="ABC transporter" evidence="4">
    <location>
        <begin position="320"/>
        <end position="538"/>
    </location>
</feature>
<gene>
    <name evidence="5" type="ORF">C7384_10196</name>
</gene>
<feature type="coiled-coil region" evidence="3">
    <location>
        <begin position="569"/>
        <end position="620"/>
    </location>
</feature>
<dbReference type="InterPro" id="IPR051309">
    <property type="entry name" value="ABCF_ATPase"/>
</dbReference>
<dbReference type="InterPro" id="IPR032524">
    <property type="entry name" value="ABC_tran_C"/>
</dbReference>
<dbReference type="PROSITE" id="PS00211">
    <property type="entry name" value="ABC_TRANSPORTER_1"/>
    <property type="match status" value="1"/>
</dbReference>